<comment type="subcellular location">
    <subcellularLocation>
        <location evidence="1 8">Cell membrane</location>
        <topology evidence="1 8">Multi-pass membrane protein</topology>
    </subcellularLocation>
</comment>
<dbReference type="EMBL" id="JAUFRC010000003">
    <property type="protein sequence ID" value="MDN3714001.1"/>
    <property type="molecule type" value="Genomic_DNA"/>
</dbReference>
<keyword evidence="12" id="KW-1185">Reference proteome</keyword>
<evidence type="ECO:0000256" key="7">
    <source>
        <dbReference type="ARBA" id="ARBA00023136"/>
    </source>
</evidence>
<reference evidence="12" key="1">
    <citation type="journal article" date="2019" name="Int. J. Syst. Evol. Microbiol.">
        <title>The Global Catalogue of Microorganisms (GCM) 10K type strain sequencing project: providing services to taxonomists for standard genome sequencing and annotation.</title>
        <authorList>
            <consortium name="The Broad Institute Genomics Platform"/>
            <consortium name="The Broad Institute Genome Sequencing Center for Infectious Disease"/>
            <person name="Wu L."/>
            <person name="Ma J."/>
        </authorList>
    </citation>
    <scope>NUCLEOTIDE SEQUENCE [LARGE SCALE GENOMIC DNA]</scope>
    <source>
        <strain evidence="12">CECT 8482</strain>
    </source>
</reference>
<dbReference type="PROSITE" id="PS50928">
    <property type="entry name" value="ABC_TM1"/>
    <property type="match status" value="1"/>
</dbReference>
<dbReference type="Gene3D" id="1.10.3720.10">
    <property type="entry name" value="MetI-like"/>
    <property type="match status" value="1"/>
</dbReference>
<feature type="domain" description="ABC transmembrane type-1" evidence="10">
    <location>
        <begin position="1"/>
        <end position="150"/>
    </location>
</feature>
<dbReference type="Proteomes" id="UP001243846">
    <property type="component" value="Unassembled WGS sequence"/>
</dbReference>
<proteinExistence type="inferred from homology"/>
<comment type="caution">
    <text evidence="11">The sequence shown here is derived from an EMBL/GenBank/DDBJ whole genome shotgun (WGS) entry which is preliminary data.</text>
</comment>
<keyword evidence="5 8" id="KW-0812">Transmembrane</keyword>
<keyword evidence="4" id="KW-1003">Cell membrane</keyword>
<evidence type="ECO:0000256" key="5">
    <source>
        <dbReference type="ARBA" id="ARBA00022692"/>
    </source>
</evidence>
<keyword evidence="6 8" id="KW-1133">Transmembrane helix</keyword>
<feature type="compositionally biased region" description="Basic and acidic residues" evidence="9">
    <location>
        <begin position="176"/>
        <end position="195"/>
    </location>
</feature>
<dbReference type="InterPro" id="IPR035906">
    <property type="entry name" value="MetI-like_sf"/>
</dbReference>
<evidence type="ECO:0000256" key="4">
    <source>
        <dbReference type="ARBA" id="ARBA00022475"/>
    </source>
</evidence>
<evidence type="ECO:0000313" key="11">
    <source>
        <dbReference type="EMBL" id="MDN3714001.1"/>
    </source>
</evidence>
<feature type="transmembrane region" description="Helical" evidence="8">
    <location>
        <begin position="32"/>
        <end position="54"/>
    </location>
</feature>
<dbReference type="SUPFAM" id="SSF161098">
    <property type="entry name" value="MetI-like"/>
    <property type="match status" value="1"/>
</dbReference>
<evidence type="ECO:0000256" key="6">
    <source>
        <dbReference type="ARBA" id="ARBA00022989"/>
    </source>
</evidence>
<protein>
    <submittedName>
        <fullName evidence="11">ABC transporter permease</fullName>
    </submittedName>
</protein>
<keyword evidence="3 8" id="KW-0813">Transport</keyword>
<dbReference type="InterPro" id="IPR000515">
    <property type="entry name" value="MetI-like"/>
</dbReference>
<evidence type="ECO:0000256" key="8">
    <source>
        <dbReference type="RuleBase" id="RU363032"/>
    </source>
</evidence>
<evidence type="ECO:0000256" key="2">
    <source>
        <dbReference type="ARBA" id="ARBA00007069"/>
    </source>
</evidence>
<evidence type="ECO:0000256" key="1">
    <source>
        <dbReference type="ARBA" id="ARBA00004651"/>
    </source>
</evidence>
<evidence type="ECO:0000259" key="10">
    <source>
        <dbReference type="PROSITE" id="PS50928"/>
    </source>
</evidence>
<feature type="region of interest" description="Disordered" evidence="9">
    <location>
        <begin position="163"/>
        <end position="220"/>
    </location>
</feature>
<evidence type="ECO:0000256" key="3">
    <source>
        <dbReference type="ARBA" id="ARBA00022448"/>
    </source>
</evidence>
<keyword evidence="7 8" id="KW-0472">Membrane</keyword>
<comment type="similarity">
    <text evidence="2">Belongs to the binding-protein-dependent transport system permease family. CysTW subfamily.</text>
</comment>
<gene>
    <name evidence="11" type="ORF">QWZ10_23490</name>
</gene>
<evidence type="ECO:0000256" key="9">
    <source>
        <dbReference type="SAM" id="MobiDB-lite"/>
    </source>
</evidence>
<dbReference type="Pfam" id="PF00528">
    <property type="entry name" value="BPD_transp_1"/>
    <property type="match status" value="1"/>
</dbReference>
<feature type="transmembrane region" description="Helical" evidence="8">
    <location>
        <begin position="131"/>
        <end position="152"/>
    </location>
</feature>
<name>A0ABT8DCI4_9RHOB</name>
<dbReference type="PANTHER" id="PTHR42929">
    <property type="entry name" value="INNER MEMBRANE ABC TRANSPORTER PERMEASE PROTEIN YDCU-RELATED-RELATED"/>
    <property type="match status" value="1"/>
</dbReference>
<dbReference type="CDD" id="cd06261">
    <property type="entry name" value="TM_PBP2"/>
    <property type="match status" value="1"/>
</dbReference>
<evidence type="ECO:0000313" key="12">
    <source>
        <dbReference type="Proteomes" id="UP001243846"/>
    </source>
</evidence>
<sequence>MDGDSAPKGILNQTLLDLGLIAQPLDLMYNTLGVMIGLVQIYVPFMVLMLVPALQAIPADVEAAASILKAGRARIFFTITLPLALPGIVTGSILVFVLTISALVTPRMLGGPTYQVMATQIYDEFMTNLDWPSGAALAFVLTAIALGLIWGANRLSARVTRGLPDDGESTGLEARPCGDADPRLSEPADDRDHARGLFQNHLSDDPAAGLDAGLVPRRAE</sequence>
<organism evidence="11 12">
    <name type="scientific">Paracoccus cavernae</name>
    <dbReference type="NCBI Taxonomy" id="1571207"/>
    <lineage>
        <taxon>Bacteria</taxon>
        <taxon>Pseudomonadati</taxon>
        <taxon>Pseudomonadota</taxon>
        <taxon>Alphaproteobacteria</taxon>
        <taxon>Rhodobacterales</taxon>
        <taxon>Paracoccaceae</taxon>
        <taxon>Paracoccus</taxon>
    </lineage>
</organism>
<feature type="transmembrane region" description="Helical" evidence="8">
    <location>
        <begin position="75"/>
        <end position="104"/>
    </location>
</feature>
<dbReference type="PANTHER" id="PTHR42929:SF5">
    <property type="entry name" value="ABC TRANSPORTER PERMEASE PROTEIN"/>
    <property type="match status" value="1"/>
</dbReference>
<accession>A0ABT8DCI4</accession>